<dbReference type="Proteomes" id="UP001203852">
    <property type="component" value="Unassembled WGS sequence"/>
</dbReference>
<gene>
    <name evidence="2" type="ORF">EDD36DRAFT_12955</name>
</gene>
<dbReference type="EMBL" id="MU404350">
    <property type="protein sequence ID" value="KAI1617812.1"/>
    <property type="molecule type" value="Genomic_DNA"/>
</dbReference>
<proteinExistence type="predicted"/>
<reference evidence="2" key="1">
    <citation type="journal article" date="2022" name="bioRxiv">
        <title>Deciphering the potential niche of two novel black yeast fungi from a biological soil crust based on their genomes, phenotypes, and melanin regulation.</title>
        <authorList>
            <consortium name="DOE Joint Genome Institute"/>
            <person name="Carr E.C."/>
            <person name="Barton Q."/>
            <person name="Grambo S."/>
            <person name="Sullivan M."/>
            <person name="Renfro C.M."/>
            <person name="Kuo A."/>
            <person name="Pangilinan J."/>
            <person name="Lipzen A."/>
            <person name="Keymanesh K."/>
            <person name="Savage E."/>
            <person name="Barry K."/>
            <person name="Grigoriev I.V."/>
            <person name="Riekhof W.R."/>
            <person name="Harris S.S."/>
        </authorList>
    </citation>
    <scope>NUCLEOTIDE SEQUENCE</scope>
    <source>
        <strain evidence="2">JF 03-4F</strain>
    </source>
</reference>
<dbReference type="AlphaFoldDB" id="A0AAN6IH18"/>
<feature type="region of interest" description="Disordered" evidence="1">
    <location>
        <begin position="207"/>
        <end position="239"/>
    </location>
</feature>
<organism evidence="2 3">
    <name type="scientific">Exophiala viscosa</name>
    <dbReference type="NCBI Taxonomy" id="2486360"/>
    <lineage>
        <taxon>Eukaryota</taxon>
        <taxon>Fungi</taxon>
        <taxon>Dikarya</taxon>
        <taxon>Ascomycota</taxon>
        <taxon>Pezizomycotina</taxon>
        <taxon>Eurotiomycetes</taxon>
        <taxon>Chaetothyriomycetidae</taxon>
        <taxon>Chaetothyriales</taxon>
        <taxon>Herpotrichiellaceae</taxon>
        <taxon>Exophiala</taxon>
    </lineage>
</organism>
<feature type="region of interest" description="Disordered" evidence="1">
    <location>
        <begin position="372"/>
        <end position="405"/>
    </location>
</feature>
<accession>A0AAN6IH18</accession>
<feature type="compositionally biased region" description="Polar residues" evidence="1">
    <location>
        <begin position="229"/>
        <end position="239"/>
    </location>
</feature>
<feature type="compositionally biased region" description="Polar residues" evidence="1">
    <location>
        <begin position="372"/>
        <end position="381"/>
    </location>
</feature>
<sequence length="473" mass="50954">MSSTIVEEGSEAGSNTGATPRPRRTQRRATVSGQSTDTTTRDSESQDVSSGLILPFLARISRGRLNVSEASIPAPRSSEIMAHGQVFTPTHEHFKELVMDVDQAQPEMYVDQTQPEERGAFADPEQNAHSDETITVIAIKGRKASTGAEDEAPFPKLTEPATTDVTATPADLTSDPDSARTQIANILPNIESLGPLGVPHIRVHRPSGTIMPPSFETSAVNSDEVPATPVQSLAQSPAGATTISPEAIDSITAAGALLRNGPVDAPTNSIADRPNDASTTQGPVEEPNEGPREESNGGPGEERTGVPGEEPNGGPGEEPGERWSPKSRKRSRRKRMLRKARKIVIRKSVLKIMLGRELANDVHPRLNRVNSSVAATPQSLDGASDLPSASPMRDERRRDARQRQLDRKVVVARVHARAEGLERCPSCHGPTKTACLHRFHRLELKCDRPDMSVVQRHAAASAKVATVQCECLH</sequence>
<protein>
    <submittedName>
        <fullName evidence="2">Uncharacterized protein</fullName>
    </submittedName>
</protein>
<feature type="compositionally biased region" description="Polar residues" evidence="1">
    <location>
        <begin position="266"/>
        <end position="282"/>
    </location>
</feature>
<evidence type="ECO:0000313" key="2">
    <source>
        <dbReference type="EMBL" id="KAI1617812.1"/>
    </source>
</evidence>
<evidence type="ECO:0000256" key="1">
    <source>
        <dbReference type="SAM" id="MobiDB-lite"/>
    </source>
</evidence>
<keyword evidence="3" id="KW-1185">Reference proteome</keyword>
<feature type="compositionally biased region" description="Basic residues" evidence="1">
    <location>
        <begin position="325"/>
        <end position="339"/>
    </location>
</feature>
<feature type="region of interest" description="Disordered" evidence="1">
    <location>
        <begin position="1"/>
        <end position="48"/>
    </location>
</feature>
<name>A0AAN6IH18_9EURO</name>
<feature type="region of interest" description="Disordered" evidence="1">
    <location>
        <begin position="259"/>
        <end position="339"/>
    </location>
</feature>
<feature type="compositionally biased region" description="Basic and acidic residues" evidence="1">
    <location>
        <begin position="289"/>
        <end position="304"/>
    </location>
</feature>
<feature type="compositionally biased region" description="Basic and acidic residues" evidence="1">
    <location>
        <begin position="392"/>
        <end position="405"/>
    </location>
</feature>
<comment type="caution">
    <text evidence="2">The sequence shown here is derived from an EMBL/GenBank/DDBJ whole genome shotgun (WGS) entry which is preliminary data.</text>
</comment>
<evidence type="ECO:0000313" key="3">
    <source>
        <dbReference type="Proteomes" id="UP001203852"/>
    </source>
</evidence>